<evidence type="ECO:0000256" key="2">
    <source>
        <dbReference type="ARBA" id="ARBA00022692"/>
    </source>
</evidence>
<evidence type="ECO:0000313" key="6">
    <source>
        <dbReference type="Proteomes" id="UP001422074"/>
    </source>
</evidence>
<evidence type="ECO:0000256" key="4">
    <source>
        <dbReference type="ARBA" id="ARBA00023136"/>
    </source>
</evidence>
<accession>A0ABU9X1A7</accession>
<evidence type="ECO:0000256" key="1">
    <source>
        <dbReference type="ARBA" id="ARBA00004141"/>
    </source>
</evidence>
<dbReference type="RefSeq" id="WP_345885398.1">
    <property type="nucleotide sequence ID" value="NZ_JBDFRB010000008.1"/>
</dbReference>
<dbReference type="Pfam" id="PF07681">
    <property type="entry name" value="DoxX"/>
    <property type="match status" value="1"/>
</dbReference>
<protein>
    <submittedName>
        <fullName evidence="5">DoxX family protein</fullName>
    </submittedName>
</protein>
<keyword evidence="4" id="KW-0472">Membrane</keyword>
<keyword evidence="3" id="KW-1133">Transmembrane helix</keyword>
<dbReference type="EMBL" id="JBDFRB010000008">
    <property type="protein sequence ID" value="MEN2745046.1"/>
    <property type="molecule type" value="Genomic_DNA"/>
</dbReference>
<keyword evidence="2" id="KW-0812">Transmembrane</keyword>
<sequence length="141" mass="14439">MGFKLSHVILRLATGAYILNSGVSKLSLDSESAATLQDMAANAVPQAKQLPPEKFGKAVAAAEIGLGAALLAPFVPTKLAALGLTAFGTGLVGVYAKTPGLTQADGVRPTQAGTAMAKDVWLAAIGLALLLDRKHRKPAKH</sequence>
<comment type="subcellular location">
    <subcellularLocation>
        <location evidence="1">Membrane</location>
        <topology evidence="1">Multi-pass membrane protein</topology>
    </subcellularLocation>
</comment>
<comment type="caution">
    <text evidence="5">The sequence shown here is derived from an EMBL/GenBank/DDBJ whole genome shotgun (WGS) entry which is preliminary data.</text>
</comment>
<proteinExistence type="predicted"/>
<reference evidence="5 6" key="1">
    <citation type="submission" date="2024-05" db="EMBL/GenBank/DDBJ databases">
        <title>Sinomonas sp. nov., isolated from a waste landfill.</title>
        <authorList>
            <person name="Zhao Y."/>
        </authorList>
    </citation>
    <scope>NUCLEOTIDE SEQUENCE [LARGE SCALE GENOMIC DNA]</scope>
    <source>
        <strain evidence="5 6">CCTCC AB2014300</strain>
    </source>
</reference>
<name>A0ABU9X1A7_9MICC</name>
<evidence type="ECO:0000313" key="5">
    <source>
        <dbReference type="EMBL" id="MEN2745046.1"/>
    </source>
</evidence>
<organism evidence="5 6">
    <name type="scientific">Sinomonas halotolerans</name>
    <dbReference type="NCBI Taxonomy" id="1644133"/>
    <lineage>
        <taxon>Bacteria</taxon>
        <taxon>Bacillati</taxon>
        <taxon>Actinomycetota</taxon>
        <taxon>Actinomycetes</taxon>
        <taxon>Micrococcales</taxon>
        <taxon>Micrococcaceae</taxon>
        <taxon>Sinomonas</taxon>
    </lineage>
</organism>
<dbReference type="Proteomes" id="UP001422074">
    <property type="component" value="Unassembled WGS sequence"/>
</dbReference>
<evidence type="ECO:0000256" key="3">
    <source>
        <dbReference type="ARBA" id="ARBA00022989"/>
    </source>
</evidence>
<keyword evidence="6" id="KW-1185">Reference proteome</keyword>
<dbReference type="InterPro" id="IPR032808">
    <property type="entry name" value="DoxX"/>
</dbReference>
<gene>
    <name evidence="5" type="ORF">ABCQ75_10915</name>
</gene>